<evidence type="ECO:0000256" key="22">
    <source>
        <dbReference type="SAM" id="SignalP"/>
    </source>
</evidence>
<evidence type="ECO:0000256" key="6">
    <source>
        <dbReference type="ARBA" id="ARBA00022679"/>
    </source>
</evidence>
<organism evidence="25 26">
    <name type="scientific">Musa troglodytarum</name>
    <name type="common">fe'i banana</name>
    <dbReference type="NCBI Taxonomy" id="320322"/>
    <lineage>
        <taxon>Eukaryota</taxon>
        <taxon>Viridiplantae</taxon>
        <taxon>Streptophyta</taxon>
        <taxon>Embryophyta</taxon>
        <taxon>Tracheophyta</taxon>
        <taxon>Spermatophyta</taxon>
        <taxon>Magnoliopsida</taxon>
        <taxon>Liliopsida</taxon>
        <taxon>Zingiberales</taxon>
        <taxon>Musaceae</taxon>
        <taxon>Musa</taxon>
    </lineage>
</organism>
<comment type="subcellular location">
    <subcellularLocation>
        <location evidence="1">Cell membrane</location>
        <topology evidence="1">Single-pass type I membrane protein</topology>
    </subcellularLocation>
</comment>
<feature type="region of interest" description="Disordered" evidence="21">
    <location>
        <begin position="129"/>
        <end position="159"/>
    </location>
</feature>
<evidence type="ECO:0000256" key="14">
    <source>
        <dbReference type="ARBA" id="ARBA00022989"/>
    </source>
</evidence>
<dbReference type="SUPFAM" id="SSF49503">
    <property type="entry name" value="Cupredoxins"/>
    <property type="match status" value="1"/>
</dbReference>
<dbReference type="PANTHER" id="PTHR27002:SF1040">
    <property type="entry name" value="OS07G0538400 PROTEIN"/>
    <property type="match status" value="1"/>
</dbReference>
<evidence type="ECO:0000256" key="16">
    <source>
        <dbReference type="ARBA" id="ARBA00023136"/>
    </source>
</evidence>
<evidence type="ECO:0000313" key="25">
    <source>
        <dbReference type="EMBL" id="URE39799.1"/>
    </source>
</evidence>
<evidence type="ECO:0000256" key="17">
    <source>
        <dbReference type="ARBA" id="ARBA00023170"/>
    </source>
</evidence>
<dbReference type="GO" id="GO:0009055">
    <property type="term" value="F:electron transfer activity"/>
    <property type="evidence" value="ECO:0007669"/>
    <property type="project" value="InterPro"/>
</dbReference>
<dbReference type="PROSITE" id="PS00108">
    <property type="entry name" value="PROTEIN_KINASE_ST"/>
    <property type="match status" value="1"/>
</dbReference>
<accession>A0A9E7L6Q0</accession>
<dbReference type="GO" id="GO:0004674">
    <property type="term" value="F:protein serine/threonine kinase activity"/>
    <property type="evidence" value="ECO:0007669"/>
    <property type="project" value="UniProtKB-KW"/>
</dbReference>
<comment type="similarity">
    <text evidence="3">In the C-terminal section; belongs to the protein kinase superfamily. Ser/Thr protein kinase family.</text>
</comment>
<sequence>MAATRAVTAIAMVAGLLHIAIATRYTVGGPNGGWNTITDLQAWASTKRFAPGDSLIFTYTSSHDVLEVTKAAYDACSATTPMESYTGGNTAIKLSAPGKRYFICGVPGHCAAGMKLEVDVISTAVGAPPPKHQYPRAAPKSTSHSPSEPPIFAPSRAPSASFPPMSHAPGVAPSMTSAARGCKQCAYLAETEEADIEITLRHDQFLCPVSFIPIRWCLWKTVCNMLEIVRFVIDGTESEKAAQVESLLFHISALRVATANLSEENKLGEGGFGAVYKGVLPDGREIAVKRLLNSGHGLGELKNELVLVAKLRHRNLVKLLGVCLEEEKMIVYEYVPNTSLDNFLFDPVRGKQLNWGTRYKIIHGIARGLLYLHEESQLKIVHRDIKASNILLDADMNPKITDFGFAKLFDVDQTQATTNRVVGTFGYMASEYVLHGKYSIKSDVFGFGVLVLEILTGRKSSGSYNPEVTEVLLSYNNHIKE</sequence>
<keyword evidence="16" id="KW-0472">Membrane</keyword>
<dbReference type="EMBL" id="CP097510">
    <property type="protein sequence ID" value="URE39799.1"/>
    <property type="molecule type" value="Genomic_DNA"/>
</dbReference>
<evidence type="ECO:0000256" key="10">
    <source>
        <dbReference type="ARBA" id="ARBA00022737"/>
    </source>
</evidence>
<name>A0A9E7L6Q0_9LILI</name>
<evidence type="ECO:0000256" key="2">
    <source>
        <dbReference type="ARBA" id="ARBA00008536"/>
    </source>
</evidence>
<dbReference type="GO" id="GO:0002229">
    <property type="term" value="P:defense response to oomycetes"/>
    <property type="evidence" value="ECO:0007669"/>
    <property type="project" value="UniProtKB-ARBA"/>
</dbReference>
<feature type="signal peptide" evidence="22">
    <location>
        <begin position="1"/>
        <end position="22"/>
    </location>
</feature>
<dbReference type="InterPro" id="IPR017441">
    <property type="entry name" value="Protein_kinase_ATP_BS"/>
</dbReference>
<keyword evidence="9 22" id="KW-0732">Signal</keyword>
<dbReference type="SMART" id="SM00220">
    <property type="entry name" value="S_TKc"/>
    <property type="match status" value="1"/>
</dbReference>
<dbReference type="Gene3D" id="3.30.200.20">
    <property type="entry name" value="Phosphorylase Kinase, domain 1"/>
    <property type="match status" value="1"/>
</dbReference>
<dbReference type="PANTHER" id="PTHR27002">
    <property type="entry name" value="RECEPTOR-LIKE SERINE/THREONINE-PROTEIN KINASE SD1-8"/>
    <property type="match status" value="1"/>
</dbReference>
<keyword evidence="11 19" id="KW-0547">Nucleotide-binding</keyword>
<keyword evidence="6" id="KW-0808">Transferase</keyword>
<dbReference type="InterPro" id="IPR008972">
    <property type="entry name" value="Cupredoxin"/>
</dbReference>
<dbReference type="OrthoDB" id="4062651at2759"/>
<reference evidence="25" key="1">
    <citation type="submission" date="2022-05" db="EMBL/GenBank/DDBJ databases">
        <title>The Musa troglodytarum L. genome provides insights into the mechanism of non-climacteric behaviour and enrichment of carotenoids.</title>
        <authorList>
            <person name="Wang J."/>
        </authorList>
    </citation>
    <scope>NUCLEOTIDE SEQUENCE</scope>
    <source>
        <tissue evidence="25">Leaf</tissue>
    </source>
</reference>
<dbReference type="PROSITE" id="PS00107">
    <property type="entry name" value="PROTEIN_KINASE_ATP"/>
    <property type="match status" value="1"/>
</dbReference>
<feature type="chain" id="PRO_5038587866" evidence="22">
    <location>
        <begin position="23"/>
        <end position="481"/>
    </location>
</feature>
<keyword evidence="18" id="KW-0325">Glycoprotein</keyword>
<evidence type="ECO:0000256" key="3">
    <source>
        <dbReference type="ARBA" id="ARBA00010217"/>
    </source>
</evidence>
<evidence type="ECO:0000256" key="7">
    <source>
        <dbReference type="ARBA" id="ARBA00022692"/>
    </source>
</evidence>
<evidence type="ECO:0000256" key="1">
    <source>
        <dbReference type="ARBA" id="ARBA00004251"/>
    </source>
</evidence>
<evidence type="ECO:0000256" key="21">
    <source>
        <dbReference type="SAM" id="MobiDB-lite"/>
    </source>
</evidence>
<keyword evidence="26" id="KW-1185">Reference proteome</keyword>
<dbReference type="CDD" id="cd04216">
    <property type="entry name" value="Phytocyanin"/>
    <property type="match status" value="1"/>
</dbReference>
<dbReference type="PROSITE" id="PS50011">
    <property type="entry name" value="PROTEIN_KINASE_DOM"/>
    <property type="match status" value="1"/>
</dbReference>
<dbReference type="AlphaFoldDB" id="A0A9E7L6Q0"/>
<keyword evidence="10" id="KW-0677">Repeat</keyword>
<feature type="domain" description="Protein kinase" evidence="23">
    <location>
        <begin position="261"/>
        <end position="481"/>
    </location>
</feature>
<evidence type="ECO:0000256" key="11">
    <source>
        <dbReference type="ARBA" id="ARBA00022741"/>
    </source>
</evidence>
<keyword evidence="14" id="KW-1133">Transmembrane helix</keyword>
<dbReference type="GO" id="GO:0005886">
    <property type="term" value="C:plasma membrane"/>
    <property type="evidence" value="ECO:0007669"/>
    <property type="project" value="UniProtKB-SubCell"/>
</dbReference>
<dbReference type="InterPro" id="IPR028871">
    <property type="entry name" value="BlueCu_1_BS"/>
</dbReference>
<dbReference type="GO" id="GO:0046872">
    <property type="term" value="F:metal ion binding"/>
    <property type="evidence" value="ECO:0007669"/>
    <property type="project" value="UniProtKB-KW"/>
</dbReference>
<dbReference type="FunFam" id="1.10.510.10:FF:000240">
    <property type="entry name" value="Lectin-domain containing receptor kinase A4.3"/>
    <property type="match status" value="1"/>
</dbReference>
<evidence type="ECO:0000256" key="20">
    <source>
        <dbReference type="RuleBase" id="RU000304"/>
    </source>
</evidence>
<protein>
    <submittedName>
        <fullName evidence="25">Receptor-like protein kinase</fullName>
    </submittedName>
</protein>
<feature type="binding site" evidence="19">
    <location>
        <position position="289"/>
    </location>
    <ligand>
        <name>ATP</name>
        <dbReference type="ChEBI" id="CHEBI:30616"/>
    </ligand>
</feature>
<keyword evidence="12 25" id="KW-0418">Kinase</keyword>
<dbReference type="Gene3D" id="1.10.510.10">
    <property type="entry name" value="Transferase(Phosphotransferase) domain 1"/>
    <property type="match status" value="1"/>
</dbReference>
<evidence type="ECO:0000256" key="19">
    <source>
        <dbReference type="PROSITE-ProRule" id="PRU10141"/>
    </source>
</evidence>
<keyword evidence="5 20" id="KW-0723">Serine/threonine-protein kinase</keyword>
<dbReference type="Gene3D" id="2.60.40.420">
    <property type="entry name" value="Cupredoxins - blue copper proteins"/>
    <property type="match status" value="1"/>
</dbReference>
<keyword evidence="17 25" id="KW-0675">Receptor</keyword>
<keyword evidence="8" id="KW-0479">Metal-binding</keyword>
<keyword evidence="13 19" id="KW-0067">ATP-binding</keyword>
<dbReference type="PROSITE" id="PS51485">
    <property type="entry name" value="PHYTOCYANIN"/>
    <property type="match status" value="1"/>
</dbReference>
<evidence type="ECO:0000256" key="4">
    <source>
        <dbReference type="ARBA" id="ARBA00022475"/>
    </source>
</evidence>
<dbReference type="GO" id="GO:0005524">
    <property type="term" value="F:ATP binding"/>
    <property type="evidence" value="ECO:0007669"/>
    <property type="project" value="UniProtKB-UniRule"/>
</dbReference>
<dbReference type="SUPFAM" id="SSF56112">
    <property type="entry name" value="Protein kinase-like (PK-like)"/>
    <property type="match status" value="1"/>
</dbReference>
<comment type="similarity">
    <text evidence="2">In the N-terminal section; belongs to the leguminous lectin family.</text>
</comment>
<evidence type="ECO:0000256" key="13">
    <source>
        <dbReference type="ARBA" id="ARBA00022840"/>
    </source>
</evidence>
<evidence type="ECO:0000313" key="26">
    <source>
        <dbReference type="Proteomes" id="UP001055439"/>
    </source>
</evidence>
<evidence type="ECO:0000256" key="12">
    <source>
        <dbReference type="ARBA" id="ARBA00022777"/>
    </source>
</evidence>
<keyword evidence="15" id="KW-0186">Copper</keyword>
<evidence type="ECO:0000256" key="9">
    <source>
        <dbReference type="ARBA" id="ARBA00022729"/>
    </source>
</evidence>
<dbReference type="InterPro" id="IPR001245">
    <property type="entry name" value="Ser-Thr/Tyr_kinase_cat_dom"/>
</dbReference>
<dbReference type="Proteomes" id="UP001055439">
    <property type="component" value="Chromosome 8"/>
</dbReference>
<keyword evidence="4" id="KW-1003">Cell membrane</keyword>
<evidence type="ECO:0000259" key="24">
    <source>
        <dbReference type="PROSITE" id="PS51485"/>
    </source>
</evidence>
<dbReference type="Pfam" id="PF02298">
    <property type="entry name" value="Cu_bind_like"/>
    <property type="match status" value="1"/>
</dbReference>
<dbReference type="InterPro" id="IPR011009">
    <property type="entry name" value="Kinase-like_dom_sf"/>
</dbReference>
<evidence type="ECO:0000259" key="23">
    <source>
        <dbReference type="PROSITE" id="PS50011"/>
    </source>
</evidence>
<keyword evidence="7" id="KW-0812">Transmembrane</keyword>
<dbReference type="InterPro" id="IPR008271">
    <property type="entry name" value="Ser/Thr_kinase_AS"/>
</dbReference>
<gene>
    <name evidence="25" type="ORF">MUK42_07668</name>
</gene>
<evidence type="ECO:0000256" key="18">
    <source>
        <dbReference type="ARBA" id="ARBA00023180"/>
    </source>
</evidence>
<evidence type="ECO:0000256" key="5">
    <source>
        <dbReference type="ARBA" id="ARBA00022527"/>
    </source>
</evidence>
<comment type="similarity">
    <text evidence="20">Belongs to the protein kinase superfamily.</text>
</comment>
<dbReference type="FunFam" id="2.60.40.420:FF:000003">
    <property type="entry name" value="Blue copper"/>
    <property type="match status" value="1"/>
</dbReference>
<evidence type="ECO:0000256" key="8">
    <source>
        <dbReference type="ARBA" id="ARBA00022723"/>
    </source>
</evidence>
<feature type="domain" description="Phytocyanin" evidence="24">
    <location>
        <begin position="23"/>
        <end position="122"/>
    </location>
</feature>
<dbReference type="Pfam" id="PF07714">
    <property type="entry name" value="PK_Tyr_Ser-Thr"/>
    <property type="match status" value="1"/>
</dbReference>
<dbReference type="PROSITE" id="PS00196">
    <property type="entry name" value="COPPER_BLUE"/>
    <property type="match status" value="1"/>
</dbReference>
<dbReference type="InterPro" id="IPR000719">
    <property type="entry name" value="Prot_kinase_dom"/>
</dbReference>
<dbReference type="FunFam" id="3.30.200.20:FF:000727">
    <property type="entry name" value="Cysteine-rich RLK (RECEPTOR-like protein kinase) 23"/>
    <property type="match status" value="1"/>
</dbReference>
<proteinExistence type="inferred from homology"/>
<dbReference type="InterPro" id="IPR003245">
    <property type="entry name" value="Phytocyanin_dom"/>
</dbReference>
<evidence type="ECO:0000256" key="15">
    <source>
        <dbReference type="ARBA" id="ARBA00023008"/>
    </source>
</evidence>